<proteinExistence type="predicted"/>
<gene>
    <name evidence="2" type="ORF">J4415_00375</name>
</gene>
<reference evidence="2" key="2">
    <citation type="submission" date="2021-05" db="EMBL/GenBank/DDBJ databases">
        <title>Protein family content uncovers lineage relationships and bacterial pathway maintenance mechanisms in DPANN archaea.</title>
        <authorList>
            <person name="Castelle C.J."/>
            <person name="Meheust R."/>
            <person name="Jaffe A.L."/>
            <person name="Seitz K."/>
            <person name="Gong X."/>
            <person name="Baker B.J."/>
            <person name="Banfield J.F."/>
        </authorList>
    </citation>
    <scope>NUCLEOTIDE SEQUENCE</scope>
    <source>
        <strain evidence="2">RIFCSPHIGHO2_01_FULL_AR10_44_11</strain>
    </source>
</reference>
<protein>
    <submittedName>
        <fullName evidence="2">XRE family transcriptional regulator</fullName>
    </submittedName>
</protein>
<name>A0A8T4KSY3_9ARCH</name>
<accession>A0A8T4KSY3</accession>
<dbReference type="Proteomes" id="UP000677687">
    <property type="component" value="Unassembled WGS sequence"/>
</dbReference>
<organism evidence="2 3">
    <name type="scientific">Candidatus Iainarchaeum sp</name>
    <dbReference type="NCBI Taxonomy" id="3101447"/>
    <lineage>
        <taxon>Archaea</taxon>
        <taxon>Candidatus Iainarchaeota</taxon>
        <taxon>Candidatus Iainarchaeia</taxon>
        <taxon>Candidatus Iainarchaeales</taxon>
        <taxon>Candidatus Iainarchaeaceae</taxon>
        <taxon>Candidatus Iainarchaeum</taxon>
    </lineage>
</organism>
<feature type="domain" description="DUF5680" evidence="1">
    <location>
        <begin position="44"/>
        <end position="146"/>
    </location>
</feature>
<dbReference type="Pfam" id="PF18931">
    <property type="entry name" value="DUF5680"/>
    <property type="match status" value="1"/>
</dbReference>
<dbReference type="EMBL" id="JAGVWD010000005">
    <property type="protein sequence ID" value="MBS3057064.1"/>
    <property type="molecule type" value="Genomic_DNA"/>
</dbReference>
<comment type="caution">
    <text evidence="2">The sequence shown here is derived from an EMBL/GenBank/DDBJ whole genome shotgun (WGS) entry which is preliminary data.</text>
</comment>
<dbReference type="InterPro" id="IPR043735">
    <property type="entry name" value="DUF5680"/>
</dbReference>
<evidence type="ECO:0000313" key="2">
    <source>
        <dbReference type="EMBL" id="MBS3057064.1"/>
    </source>
</evidence>
<reference evidence="2" key="1">
    <citation type="submission" date="2021-03" db="EMBL/GenBank/DDBJ databases">
        <authorList>
            <person name="Jaffe A."/>
        </authorList>
    </citation>
    <scope>NUCLEOTIDE SEQUENCE</scope>
    <source>
        <strain evidence="2">RIFCSPHIGHO2_01_FULL_AR10_44_11</strain>
    </source>
</reference>
<dbReference type="AlphaFoldDB" id="A0A8T4KSY3"/>
<sequence length="149" mass="17213">MELREFLVKAKLSTYAGSGEGAERILKGGAKELTYEEGDFKYVDRYFGFNPFAGEEIVFRNEKAVWAMNYYGRVISGEVSAKKVYGFLKQALRLAGKDRPFRGPERFRKGDFEYLNEINGNIKEFSGIERIIHKGNEAYRLFYHGGRRL</sequence>
<evidence type="ECO:0000259" key="1">
    <source>
        <dbReference type="Pfam" id="PF18931"/>
    </source>
</evidence>
<evidence type="ECO:0000313" key="3">
    <source>
        <dbReference type="Proteomes" id="UP000677687"/>
    </source>
</evidence>